<sequence>MRKWTSAYKNMKIKNKLSLLITLIVAMAFTFAVIVQQYAFSIYDGQLYLKSSKVLHLSSSAIESELERIEQLSFNMITDTEIQHILRKIAASDSDYDRLTLKQQLVDRLLNYVGSEPMLYSIHLIDSNNKQHDVGSVIPIAPAKMQHIMQLAGDANGEERWFYPDEQDPALLLSREIRSYSGTLFDLHYLGTIVIRVNIDKLVRTSVAEEGELIMTSGTDVIYPTRPNFSPASIQADVSSGSGYFTREIEGHTYFIAYNRSANTGWTYINATPFNQAFRQIIFIKELVIIVFGIIFAVAILLGIRFSRGLTKPIESLIARMKLAEKGNFAEANVLPQDAAPVAMDELGLLHRTFRLMVERINVLITENYANRLLVKETEFKALQAQINPHFLYNTLESVNWLAKINKQTQISDMVQALAFLLRNSVSLKEPILSLRDELEIVKNYITIQKFRFEERLEFSMNVPDEDLERKLPKLSLQPLLENAIHYALEPSVEPCRITLYTRRDRHAFCVIVEDDGPGMAPDTIDRLRSGSLQTTGNGIGMLNIDERIKLAFGDNYGLSIESAPGLGARIILSLPL</sequence>
<evidence type="ECO:0000256" key="2">
    <source>
        <dbReference type="ARBA" id="ARBA00012438"/>
    </source>
</evidence>
<evidence type="ECO:0000256" key="7">
    <source>
        <dbReference type="ARBA" id="ARBA00023012"/>
    </source>
</evidence>
<dbReference type="InterPro" id="IPR004358">
    <property type="entry name" value="Sig_transdc_His_kin-like_C"/>
</dbReference>
<reference evidence="10" key="1">
    <citation type="submission" date="2016-08" db="EMBL/GenBank/DDBJ databases">
        <title>Complete Genome Seqeunce of Paenibacillus sp. nov. IHBB 9852 from high altitute lake of Indian trans-Himalayas.</title>
        <authorList>
            <person name="Kiran S."/>
            <person name="Swarnkar M.K."/>
            <person name="Rana A."/>
            <person name="Tewari R."/>
            <person name="Gulati A."/>
        </authorList>
    </citation>
    <scope>NUCLEOTIDE SEQUENCE [LARGE SCALE GENOMIC DNA]</scope>
    <source>
        <strain evidence="10">IHBB 9852</strain>
    </source>
</reference>
<organism evidence="10">
    <name type="scientific">Paenibacillus ihbetae</name>
    <dbReference type="NCBI Taxonomy" id="1870820"/>
    <lineage>
        <taxon>Bacteria</taxon>
        <taxon>Bacillati</taxon>
        <taxon>Bacillota</taxon>
        <taxon>Bacilli</taxon>
        <taxon>Bacillales</taxon>
        <taxon>Paenibacillaceae</taxon>
        <taxon>Paenibacillus</taxon>
    </lineage>
</organism>
<dbReference type="EC" id="2.7.13.3" evidence="2"/>
<evidence type="ECO:0000259" key="9">
    <source>
        <dbReference type="PROSITE" id="PS50109"/>
    </source>
</evidence>
<dbReference type="Gene3D" id="6.10.340.10">
    <property type="match status" value="1"/>
</dbReference>
<dbReference type="Pfam" id="PF06580">
    <property type="entry name" value="His_kinase"/>
    <property type="match status" value="1"/>
</dbReference>
<dbReference type="PRINTS" id="PR00344">
    <property type="entry name" value="BCTRLSENSOR"/>
</dbReference>
<evidence type="ECO:0000256" key="5">
    <source>
        <dbReference type="ARBA" id="ARBA00022777"/>
    </source>
</evidence>
<dbReference type="SMART" id="SM00387">
    <property type="entry name" value="HATPase_c"/>
    <property type="match status" value="1"/>
</dbReference>
<dbReference type="InterPro" id="IPR050640">
    <property type="entry name" value="Bact_2-comp_sensor_kinase"/>
</dbReference>
<dbReference type="GO" id="GO:0016020">
    <property type="term" value="C:membrane"/>
    <property type="evidence" value="ECO:0007669"/>
    <property type="project" value="InterPro"/>
</dbReference>
<dbReference type="PROSITE" id="PS50109">
    <property type="entry name" value="HIS_KIN"/>
    <property type="match status" value="1"/>
</dbReference>
<dbReference type="EMBL" id="MRVI01000001">
    <property type="protein sequence ID" value="OOC62467.1"/>
    <property type="molecule type" value="Genomic_DNA"/>
</dbReference>
<dbReference type="InterPro" id="IPR010559">
    <property type="entry name" value="Sig_transdc_His_kin_internal"/>
</dbReference>
<evidence type="ECO:0000256" key="3">
    <source>
        <dbReference type="ARBA" id="ARBA00022679"/>
    </source>
</evidence>
<dbReference type="GO" id="GO:0000155">
    <property type="term" value="F:phosphorelay sensor kinase activity"/>
    <property type="evidence" value="ECO:0007669"/>
    <property type="project" value="InterPro"/>
</dbReference>
<dbReference type="InterPro" id="IPR005467">
    <property type="entry name" value="His_kinase_dom"/>
</dbReference>
<dbReference type="PANTHER" id="PTHR34220:SF7">
    <property type="entry name" value="SENSOR HISTIDINE KINASE YPDA"/>
    <property type="match status" value="1"/>
</dbReference>
<keyword evidence="6" id="KW-0067">ATP-binding</keyword>
<keyword evidence="5 10" id="KW-0418">Kinase</keyword>
<evidence type="ECO:0000256" key="1">
    <source>
        <dbReference type="ARBA" id="ARBA00000085"/>
    </source>
</evidence>
<evidence type="ECO:0000313" key="12">
    <source>
        <dbReference type="Proteomes" id="UP000189059"/>
    </source>
</evidence>
<reference evidence="11 12" key="2">
    <citation type="submission" date="2016-12" db="EMBL/GenBank/DDBJ databases">
        <title>Genome sequencing and description of Paenibacillus sp. nov. from high altitude lake in the Indian Trans- Himalayas.</title>
        <authorList>
            <person name="Kiran S."/>
            <person name="Swarnkar M.K."/>
            <person name="Rana A."/>
            <person name="Tewari R."/>
            <person name="Gulati A."/>
        </authorList>
    </citation>
    <scope>NUCLEOTIDE SEQUENCE [LARGE SCALE GENOMIC DNA]</scope>
    <source>
        <strain evidence="11 12">IHBB 9951</strain>
    </source>
</reference>
<evidence type="ECO:0000256" key="6">
    <source>
        <dbReference type="ARBA" id="ARBA00022840"/>
    </source>
</evidence>
<comment type="catalytic activity">
    <reaction evidence="1">
        <text>ATP + protein L-histidine = ADP + protein N-phospho-L-histidine.</text>
        <dbReference type="EC" id="2.7.13.3"/>
    </reaction>
</comment>
<feature type="domain" description="Histidine kinase" evidence="9">
    <location>
        <begin position="477"/>
        <end position="577"/>
    </location>
</feature>
<dbReference type="RefSeq" id="WP_077567247.1">
    <property type="nucleotide sequence ID" value="NZ_CP016809.1"/>
</dbReference>
<dbReference type="InterPro" id="IPR036890">
    <property type="entry name" value="HATPase_C_sf"/>
</dbReference>
<keyword evidence="4" id="KW-0547">Nucleotide-binding</keyword>
<keyword evidence="8" id="KW-1133">Transmembrane helix</keyword>
<dbReference type="SUPFAM" id="SSF55874">
    <property type="entry name" value="ATPase domain of HSP90 chaperone/DNA topoisomerase II/histidine kinase"/>
    <property type="match status" value="1"/>
</dbReference>
<dbReference type="Gene3D" id="3.30.565.10">
    <property type="entry name" value="Histidine kinase-like ATPase, C-terminal domain"/>
    <property type="match status" value="1"/>
</dbReference>
<accession>A0A1B2E5X3</accession>
<gene>
    <name evidence="11" type="ORF">BBD40_11700</name>
    <name evidence="10" type="ORF">BBD41_23855</name>
</gene>
<dbReference type="AlphaFoldDB" id="A0A1B2E5X3"/>
<protein>
    <recommendedName>
        <fullName evidence="2">histidine kinase</fullName>
        <ecNumber evidence="2">2.7.13.3</ecNumber>
    </recommendedName>
</protein>
<dbReference type="KEGG" id="pib:BBD41_23855"/>
<evidence type="ECO:0000313" key="11">
    <source>
        <dbReference type="EMBL" id="OOC62467.1"/>
    </source>
</evidence>
<dbReference type="OrthoDB" id="9776552at2"/>
<keyword evidence="7" id="KW-0902">Two-component regulatory system</keyword>
<keyword evidence="3" id="KW-0808">Transferase</keyword>
<name>A0A1B2E5X3_9BACL</name>
<dbReference type="GO" id="GO:0005524">
    <property type="term" value="F:ATP binding"/>
    <property type="evidence" value="ECO:0007669"/>
    <property type="project" value="UniProtKB-KW"/>
</dbReference>
<feature type="transmembrane region" description="Helical" evidence="8">
    <location>
        <begin position="282"/>
        <end position="304"/>
    </location>
</feature>
<dbReference type="EMBL" id="CP016809">
    <property type="protein sequence ID" value="ANY75363.1"/>
    <property type="molecule type" value="Genomic_DNA"/>
</dbReference>
<keyword evidence="8" id="KW-0812">Transmembrane</keyword>
<evidence type="ECO:0000256" key="8">
    <source>
        <dbReference type="SAM" id="Phobius"/>
    </source>
</evidence>
<dbReference type="Pfam" id="PF02518">
    <property type="entry name" value="HATPase_c"/>
    <property type="match status" value="1"/>
</dbReference>
<dbReference type="InterPro" id="IPR003594">
    <property type="entry name" value="HATPase_dom"/>
</dbReference>
<keyword evidence="12" id="KW-1185">Reference proteome</keyword>
<dbReference type="Proteomes" id="UP000189059">
    <property type="component" value="Unassembled WGS sequence"/>
</dbReference>
<evidence type="ECO:0000313" key="10">
    <source>
        <dbReference type="EMBL" id="ANY75363.1"/>
    </source>
</evidence>
<keyword evidence="8" id="KW-0472">Membrane</keyword>
<proteinExistence type="predicted"/>
<evidence type="ECO:0000256" key="4">
    <source>
        <dbReference type="ARBA" id="ARBA00022741"/>
    </source>
</evidence>
<dbReference type="PANTHER" id="PTHR34220">
    <property type="entry name" value="SENSOR HISTIDINE KINASE YPDA"/>
    <property type="match status" value="1"/>
</dbReference>